<proteinExistence type="predicted"/>
<protein>
    <submittedName>
        <fullName evidence="9">Exosortase A</fullName>
    </submittedName>
</protein>
<dbReference type="NCBIfam" id="TIGR02602">
    <property type="entry name" value="8TM_EpsH"/>
    <property type="match status" value="1"/>
</dbReference>
<dbReference type="InterPro" id="IPR019127">
    <property type="entry name" value="Exosortase"/>
</dbReference>
<dbReference type="InterPro" id="IPR017540">
    <property type="entry name" value="Exosortase-1"/>
</dbReference>
<feature type="transmembrane region" description="Helical" evidence="8">
    <location>
        <begin position="139"/>
        <end position="156"/>
    </location>
</feature>
<keyword evidence="10" id="KW-1185">Reference proteome</keyword>
<evidence type="ECO:0000256" key="8">
    <source>
        <dbReference type="SAM" id="Phobius"/>
    </source>
</evidence>
<keyword evidence="4 8" id="KW-0812">Transmembrane</keyword>
<feature type="transmembrane region" description="Helical" evidence="8">
    <location>
        <begin position="304"/>
        <end position="328"/>
    </location>
</feature>
<dbReference type="GO" id="GO:0008233">
    <property type="term" value="F:peptidase activity"/>
    <property type="evidence" value="ECO:0007669"/>
    <property type="project" value="UniProtKB-KW"/>
</dbReference>
<keyword evidence="6 8" id="KW-1133">Transmembrane helix</keyword>
<feature type="transmembrane region" description="Helical" evidence="8">
    <location>
        <begin position="113"/>
        <end position="132"/>
    </location>
</feature>
<evidence type="ECO:0000256" key="3">
    <source>
        <dbReference type="ARBA" id="ARBA00022670"/>
    </source>
</evidence>
<evidence type="ECO:0000256" key="2">
    <source>
        <dbReference type="ARBA" id="ARBA00022475"/>
    </source>
</evidence>
<gene>
    <name evidence="9" type="ORF">SAMN02745194_03746</name>
</gene>
<feature type="transmembrane region" description="Helical" evidence="8">
    <location>
        <begin position="223"/>
        <end position="243"/>
    </location>
</feature>
<feature type="transmembrane region" description="Helical" evidence="8">
    <location>
        <begin position="263"/>
        <end position="283"/>
    </location>
</feature>
<evidence type="ECO:0000313" key="9">
    <source>
        <dbReference type="EMBL" id="SHJ92537.1"/>
    </source>
</evidence>
<dbReference type="Proteomes" id="UP000184387">
    <property type="component" value="Unassembled WGS sequence"/>
</dbReference>
<comment type="subcellular location">
    <subcellularLocation>
        <location evidence="1">Cell membrane</location>
        <topology evidence="1">Multi-pass membrane protein</topology>
    </subcellularLocation>
</comment>
<keyword evidence="7 8" id="KW-0472">Membrane</keyword>
<reference evidence="9 10" key="1">
    <citation type="submission" date="2016-11" db="EMBL/GenBank/DDBJ databases">
        <authorList>
            <person name="Jaros S."/>
            <person name="Januszkiewicz K."/>
            <person name="Wedrychowicz H."/>
        </authorList>
    </citation>
    <scope>NUCLEOTIDE SEQUENCE [LARGE SCALE GENOMIC DNA]</scope>
    <source>
        <strain evidence="9 10">DSM 14916</strain>
    </source>
</reference>
<accession>A0A1M6NA59</accession>
<dbReference type="OrthoDB" id="9797363at2"/>
<dbReference type="InterPro" id="IPR026392">
    <property type="entry name" value="Exo/Archaeosortase_dom"/>
</dbReference>
<keyword evidence="2" id="KW-1003">Cell membrane</keyword>
<keyword evidence="3" id="KW-0645">Protease</keyword>
<dbReference type="GO" id="GO:0005886">
    <property type="term" value="C:plasma membrane"/>
    <property type="evidence" value="ECO:0007669"/>
    <property type="project" value="UniProtKB-SubCell"/>
</dbReference>
<dbReference type="InterPro" id="IPR013426">
    <property type="entry name" value="EpsH-like"/>
</dbReference>
<evidence type="ECO:0000256" key="1">
    <source>
        <dbReference type="ARBA" id="ARBA00004651"/>
    </source>
</evidence>
<evidence type="ECO:0000256" key="5">
    <source>
        <dbReference type="ARBA" id="ARBA00022801"/>
    </source>
</evidence>
<dbReference type="NCBIfam" id="TIGR04178">
    <property type="entry name" value="exo_archaeo"/>
    <property type="match status" value="1"/>
</dbReference>
<feature type="transmembrane region" description="Helical" evidence="8">
    <location>
        <begin position="54"/>
        <end position="71"/>
    </location>
</feature>
<dbReference type="AlphaFoldDB" id="A0A1M6NA59"/>
<dbReference type="NCBIfam" id="TIGR03109">
    <property type="entry name" value="exosort_XrtA"/>
    <property type="match status" value="1"/>
</dbReference>
<evidence type="ECO:0000256" key="4">
    <source>
        <dbReference type="ARBA" id="ARBA00022692"/>
    </source>
</evidence>
<keyword evidence="5" id="KW-0378">Hydrolase</keyword>
<feature type="transmembrane region" description="Helical" evidence="8">
    <location>
        <begin position="83"/>
        <end position="101"/>
    </location>
</feature>
<dbReference type="Pfam" id="PF09721">
    <property type="entry name" value="Exosortase_EpsH"/>
    <property type="match status" value="1"/>
</dbReference>
<name>A0A1M6NA59_9PROT</name>
<dbReference type="STRING" id="198092.SAMN02745194_03746"/>
<evidence type="ECO:0000256" key="7">
    <source>
        <dbReference type="ARBA" id="ARBA00023136"/>
    </source>
</evidence>
<organism evidence="9 10">
    <name type="scientific">Muricoccus roseus</name>
    <dbReference type="NCBI Taxonomy" id="198092"/>
    <lineage>
        <taxon>Bacteria</taxon>
        <taxon>Pseudomonadati</taxon>
        <taxon>Pseudomonadota</taxon>
        <taxon>Alphaproteobacteria</taxon>
        <taxon>Acetobacterales</taxon>
        <taxon>Roseomonadaceae</taxon>
        <taxon>Muricoccus</taxon>
    </lineage>
</organism>
<dbReference type="EMBL" id="FQZF01000025">
    <property type="protein sequence ID" value="SHJ92537.1"/>
    <property type="molecule type" value="Genomic_DNA"/>
</dbReference>
<feature type="transmembrane region" description="Helical" evidence="8">
    <location>
        <begin position="196"/>
        <end position="216"/>
    </location>
</feature>
<evidence type="ECO:0000256" key="6">
    <source>
        <dbReference type="ARBA" id="ARBA00022989"/>
    </source>
</evidence>
<dbReference type="GO" id="GO:0006508">
    <property type="term" value="P:proteolysis"/>
    <property type="evidence" value="ECO:0007669"/>
    <property type="project" value="UniProtKB-KW"/>
</dbReference>
<sequence length="498" mass="52467">MRAIPATALPPRDLAHRRAWRAAAILLLAGVAALLVLFRAEAAAAWRIWMTSTAYNHGPLVLPIALWLAWARRHRLAEMLPAAAPWAGALLAVPAALAWLAAERMGIMEGRQFAALGLLYALLLAVLGWRVIRAMAAPLAYLVFLIPFGGFAVPMLQSLTARMIGFGLGLTNIPHYVDDLVIEIPEGSFYVAEACAGLRFIIASLAFGALYALVMFRSPGRRLAVMALAVGVPLIANGIRTFGLVMLGHWQGNAAAIEADHVLYGWVFFSIVLLLLILAGLPFREDSKPLAAAAPAPPAAPMPATALLAAALPVLALAIAAPAAAGALEQMGAAPPQAYPMILADAPGCERMAEGSGLRCPGGVLSARLLAFPPRANWGLVAAERRRAYGAAHDEDITFDIRMPGGAWRARQAGDGEETVATAAWLQGRPAGDGLRSRAAQALHALRGGAERPVLAVVTLRRDGPRDAAEQRALLRAVLESQGAALARQAATVSLGRE</sequence>
<dbReference type="RefSeq" id="WP_073137543.1">
    <property type="nucleotide sequence ID" value="NZ_FQZF01000025.1"/>
</dbReference>
<evidence type="ECO:0000313" key="10">
    <source>
        <dbReference type="Proteomes" id="UP000184387"/>
    </source>
</evidence>